<organism evidence="1 2">
    <name type="scientific">Fusarium solani subsp. cucurbitae</name>
    <name type="common">Neocosmosporum cucurbitae</name>
    <dbReference type="NCBI Taxonomy" id="2747967"/>
    <lineage>
        <taxon>Eukaryota</taxon>
        <taxon>Fungi</taxon>
        <taxon>Dikarya</taxon>
        <taxon>Ascomycota</taxon>
        <taxon>Pezizomycotina</taxon>
        <taxon>Sordariomycetes</taxon>
        <taxon>Hypocreomycetidae</taxon>
        <taxon>Hypocreales</taxon>
        <taxon>Nectriaceae</taxon>
        <taxon>Fusarium</taxon>
        <taxon>Fusarium solani species complex</taxon>
    </lineage>
</organism>
<evidence type="ECO:0000313" key="2">
    <source>
        <dbReference type="Proteomes" id="UP000830768"/>
    </source>
</evidence>
<evidence type="ECO:0000313" key="1">
    <source>
        <dbReference type="EMBL" id="UPL03095.1"/>
    </source>
</evidence>
<accession>A0ACD3ZP43</accession>
<gene>
    <name evidence="1" type="ORF">LCI18_014029</name>
</gene>
<sequence>MAEDETPGSMEMAKLRRERKRQTDRNAQREHRKRQKQYIEELKAQIALLKSPGPSDTSQLATQNIRLREELKQMHSLWDEMEIILQRQRELRQQSIIGPSHSCGNSSDDLDQDKDPNSQAFIADDSLHTKNDTPNHFATHQEPNMTHEASEPIGLSGLEDFMLHEPPTASHMPETLCQDTGLGLDTNFDMLATNDDSIDRILIGESHLFDEGHTGNISVTEPSRTAQIRPGTIREQSSNALDQASTITAQTNRSRSHGETCALTQNPRRSKHATDVTPREQDQASWEHYATPRQPDTLDGFMELFGAYMEHCIPALGPTIWSIDGEPQTPMLLSPPSPRDQPLHNMIERASKNPVAIGPPTLVDFLFDNPANTLSVDLKKYLAPVQKVRRTSEFLATYWVLYLFLRWQILRTDEAYQSLPPWFRPTPLQRTILHPVTADLIAWPEIREGLIHMSLQDSEALQEVSANVGKYLTVDISVAEHDLLNDPQQIASQILNLANWTLDTKFFDQYPQWNGITSARRSSG</sequence>
<proteinExistence type="predicted"/>
<dbReference type="EMBL" id="CP090040">
    <property type="protein sequence ID" value="UPL03095.1"/>
    <property type="molecule type" value="Genomic_DNA"/>
</dbReference>
<reference evidence="1" key="1">
    <citation type="submission" date="2021-11" db="EMBL/GenBank/DDBJ databases">
        <title>Fusarium solani-melongenae Genome sequencing and assembly.</title>
        <authorList>
            <person name="Xie S."/>
            <person name="Huang L."/>
            <person name="Zhang X."/>
        </authorList>
    </citation>
    <scope>NUCLEOTIDE SEQUENCE</scope>
    <source>
        <strain evidence="1">CRI 24-3</strain>
    </source>
</reference>
<keyword evidence="2" id="KW-1185">Reference proteome</keyword>
<name>A0ACD3ZP43_FUSSC</name>
<protein>
    <submittedName>
        <fullName evidence="1">Uncharacterized protein</fullName>
    </submittedName>
</protein>
<dbReference type="Proteomes" id="UP000830768">
    <property type="component" value="Chromosome 12"/>
</dbReference>